<protein>
    <recommendedName>
        <fullName evidence="2">Histidine kinase N-terminal 7TM region domain-containing protein</fullName>
    </recommendedName>
</protein>
<feature type="transmembrane region" description="Helical" evidence="1">
    <location>
        <begin position="148"/>
        <end position="170"/>
    </location>
</feature>
<evidence type="ECO:0000256" key="1">
    <source>
        <dbReference type="SAM" id="Phobius"/>
    </source>
</evidence>
<evidence type="ECO:0000259" key="2">
    <source>
        <dbReference type="Pfam" id="PF16927"/>
    </source>
</evidence>
<feature type="transmembrane region" description="Helical" evidence="1">
    <location>
        <begin position="12"/>
        <end position="29"/>
    </location>
</feature>
<dbReference type="InterPro" id="IPR031621">
    <property type="entry name" value="HisKA_7TM"/>
</dbReference>
<organism evidence="3 4">
    <name type="scientific">Chloroflexus aggregans</name>
    <dbReference type="NCBI Taxonomy" id="152260"/>
    <lineage>
        <taxon>Bacteria</taxon>
        <taxon>Bacillati</taxon>
        <taxon>Chloroflexota</taxon>
        <taxon>Chloroflexia</taxon>
        <taxon>Chloroflexales</taxon>
        <taxon>Chloroflexineae</taxon>
        <taxon>Chloroflexaceae</taxon>
        <taxon>Chloroflexus</taxon>
    </lineage>
</organism>
<proteinExistence type="predicted"/>
<sequence length="645" mass="71801">MVPFLERINEILFAAVLIVSFSLLSYIILQNWRSDIVRALSVLLAGVIIAYSGDLLLARAQRPATIEFLGRAQWLGIVLVPAGYIHFANALLAFGNANAIAQRWRRSVYFAYLSSFIIFLLVVLGTNLVIHTGIPSGPIAQFQAGPLFWFYVIFFIIAMGTALLAILMVRRVALTPSQRRRLGYLGATFAAPGIGVFPFLLVASPSMLPVSVILMLQALASLIVIAMITVMTYSVAFQGVLIPERLIKQDFVRWWLYGPFVGIATILFIQAVPVMAQMLGLPAETLITFGVMVMTVLMPIFVTQVKPYLDALIYRQDHAEIDYLRNLPRSVFTRADLRTLLENSLVAICTPLQVKTGFIIAPGEDGFSIKAIWGSRREVRRLVSEHPIGDLIPRLEAMPHDASASLDSGSFLVVGSFCLLPLRSPDGMFLGAIGLEATTDQLRRNGGTSLEMRRMVAGLAHQIELALTTAQMQRQIFDALRGLAPEMQSLQRLSSRLEQTTPLTLTTLDEDVVLHPEFSQLVKEALTQFWGGPKLAESPLIGLRSVRRVLAEQGGSPTQALQTVLRQAIANLRPDDQIDPTAQEWLLYNLLEGRFLRRQTVRDVANRLAMSESDFYRKQRAAIEEVARQILLMEEHEYEDSTGRR</sequence>
<comment type="caution">
    <text evidence="3">The sequence shown here is derived from an EMBL/GenBank/DDBJ whole genome shotgun (WGS) entry which is preliminary data.</text>
</comment>
<name>A0A2J6WTL4_9CHLR</name>
<accession>A0A2J6WTL4</accession>
<feature type="transmembrane region" description="Helical" evidence="1">
    <location>
        <begin position="254"/>
        <end position="274"/>
    </location>
</feature>
<feature type="transmembrane region" description="Helical" evidence="1">
    <location>
        <begin position="286"/>
        <end position="305"/>
    </location>
</feature>
<feature type="transmembrane region" description="Helical" evidence="1">
    <location>
        <begin position="73"/>
        <end position="95"/>
    </location>
</feature>
<feature type="transmembrane region" description="Helical" evidence="1">
    <location>
        <begin position="214"/>
        <end position="242"/>
    </location>
</feature>
<feature type="transmembrane region" description="Helical" evidence="1">
    <location>
        <begin position="107"/>
        <end position="128"/>
    </location>
</feature>
<dbReference type="Pfam" id="PF16927">
    <property type="entry name" value="HisKA_7TM"/>
    <property type="match status" value="1"/>
</dbReference>
<feature type="domain" description="Histidine kinase N-terminal 7TM region" evidence="2">
    <location>
        <begin position="16"/>
        <end position="225"/>
    </location>
</feature>
<feature type="transmembrane region" description="Helical" evidence="1">
    <location>
        <begin position="182"/>
        <end position="202"/>
    </location>
</feature>
<evidence type="ECO:0000313" key="4">
    <source>
        <dbReference type="Proteomes" id="UP000243376"/>
    </source>
</evidence>
<evidence type="ECO:0000313" key="3">
    <source>
        <dbReference type="EMBL" id="PMP74012.1"/>
    </source>
</evidence>
<reference evidence="3 4" key="1">
    <citation type="submission" date="2018-01" db="EMBL/GenBank/DDBJ databases">
        <title>Metagenomic assembled genomes from two thermal pools in the Uzon Caldera, Kamchatka, Russia.</title>
        <authorList>
            <person name="Wilkins L."/>
            <person name="Ettinger C."/>
        </authorList>
    </citation>
    <scope>NUCLEOTIDE SEQUENCE [LARGE SCALE GENOMIC DNA]</scope>
    <source>
        <strain evidence="3">ZAV-02</strain>
    </source>
</reference>
<keyword evidence="1" id="KW-0812">Transmembrane</keyword>
<feature type="transmembrane region" description="Helical" evidence="1">
    <location>
        <begin position="36"/>
        <end position="53"/>
    </location>
</feature>
<dbReference type="AlphaFoldDB" id="A0A2J6WTL4"/>
<keyword evidence="1" id="KW-1133">Transmembrane helix</keyword>
<dbReference type="EMBL" id="PNIQ01001040">
    <property type="protein sequence ID" value="PMP74012.1"/>
    <property type="molecule type" value="Genomic_DNA"/>
</dbReference>
<dbReference type="Proteomes" id="UP000243376">
    <property type="component" value="Unassembled WGS sequence"/>
</dbReference>
<gene>
    <name evidence="3" type="ORF">C0184_15535</name>
</gene>
<keyword evidence="1" id="KW-0472">Membrane</keyword>
<dbReference type="SUPFAM" id="SSF55781">
    <property type="entry name" value="GAF domain-like"/>
    <property type="match status" value="1"/>
</dbReference>